<evidence type="ECO:0000313" key="1">
    <source>
        <dbReference type="EMBL" id="PWQ98931.1"/>
    </source>
</evidence>
<dbReference type="RefSeq" id="WP_109821737.1">
    <property type="nucleotide sequence ID" value="NZ_QGKL01000009.1"/>
</dbReference>
<comment type="caution">
    <text evidence="1">The sequence shown here is derived from an EMBL/GenBank/DDBJ whole genome shotgun (WGS) entry which is preliminary data.</text>
</comment>
<reference evidence="1 2" key="1">
    <citation type="submission" date="2018-05" db="EMBL/GenBank/DDBJ databases">
        <title>Leucothrix arctica sp. nov., isolated from Arctic seawater.</title>
        <authorList>
            <person name="Choi A."/>
            <person name="Baek K."/>
        </authorList>
    </citation>
    <scope>NUCLEOTIDE SEQUENCE [LARGE SCALE GENOMIC DNA]</scope>
    <source>
        <strain evidence="1 2">IMCC9719</strain>
    </source>
</reference>
<dbReference type="EMBL" id="QGKL01000009">
    <property type="protein sequence ID" value="PWQ98931.1"/>
    <property type="molecule type" value="Genomic_DNA"/>
</dbReference>
<protein>
    <recommendedName>
        <fullName evidence="3">Type 4 fimbrial biogenesis protein PilX N-terminal domain-containing protein</fullName>
    </recommendedName>
</protein>
<organism evidence="1 2">
    <name type="scientific">Leucothrix arctica</name>
    <dbReference type="NCBI Taxonomy" id="1481894"/>
    <lineage>
        <taxon>Bacteria</taxon>
        <taxon>Pseudomonadati</taxon>
        <taxon>Pseudomonadota</taxon>
        <taxon>Gammaproteobacteria</taxon>
        <taxon>Thiotrichales</taxon>
        <taxon>Thiotrichaceae</taxon>
        <taxon>Leucothrix</taxon>
    </lineage>
</organism>
<sequence>MRYVSRKKQQGVVLLWALGILLVLTIVSVSSVRVSSTNTMVSGNSLATMLVYQGAESTLSKVTNMNYVNEAALTLPSKSKAVPAADLPNEAVSGGSLSSTATVSFTDYIACSVSTGVAMSTNSTASAGGVTCQLYKIEAESRLKGTGAKKEHLSGVAIYVPPLNSAR</sequence>
<dbReference type="Proteomes" id="UP000245506">
    <property type="component" value="Unassembled WGS sequence"/>
</dbReference>
<dbReference type="OrthoDB" id="5623683at2"/>
<proteinExistence type="predicted"/>
<accession>A0A317CL70</accession>
<evidence type="ECO:0008006" key="3">
    <source>
        <dbReference type="Google" id="ProtNLM"/>
    </source>
</evidence>
<evidence type="ECO:0000313" key="2">
    <source>
        <dbReference type="Proteomes" id="UP000245506"/>
    </source>
</evidence>
<gene>
    <name evidence="1" type="ORF">DKT75_01855</name>
</gene>
<dbReference type="AlphaFoldDB" id="A0A317CL70"/>
<keyword evidence="2" id="KW-1185">Reference proteome</keyword>
<name>A0A317CL70_9GAMM</name>